<dbReference type="InterPro" id="IPR014325">
    <property type="entry name" value="RNA_pol_sigma-E_actinobac"/>
</dbReference>
<dbReference type="SUPFAM" id="SSF88659">
    <property type="entry name" value="Sigma3 and sigma4 domains of RNA polymerase sigma factors"/>
    <property type="match status" value="1"/>
</dbReference>
<dbReference type="InterPro" id="IPR013324">
    <property type="entry name" value="RNA_pol_sigma_r3/r4-like"/>
</dbReference>
<keyword evidence="3" id="KW-0731">Sigma factor</keyword>
<evidence type="ECO:0000256" key="3">
    <source>
        <dbReference type="ARBA" id="ARBA00023082"/>
    </source>
</evidence>
<dbReference type="InterPro" id="IPR007627">
    <property type="entry name" value="RNA_pol_sigma70_r2"/>
</dbReference>
<proteinExistence type="inferred from homology"/>
<dbReference type="EMBL" id="BAABAT010000046">
    <property type="protein sequence ID" value="GAA4261651.1"/>
    <property type="molecule type" value="Genomic_DNA"/>
</dbReference>
<dbReference type="RefSeq" id="WP_345138543.1">
    <property type="nucleotide sequence ID" value="NZ_BAABAT010000046.1"/>
</dbReference>
<dbReference type="Pfam" id="PF04542">
    <property type="entry name" value="Sigma70_r2"/>
    <property type="match status" value="1"/>
</dbReference>
<name>A0ABP8DQS2_9ACTN</name>
<evidence type="ECO:0000313" key="9">
    <source>
        <dbReference type="Proteomes" id="UP001500620"/>
    </source>
</evidence>
<sequence>MPSDAFGDQQQFSEYFAARRDMVRRTAYLLCGDWYWADDLTQAAFMRLAVSWRKVRDQGALDAFVRTCLVRGYLSEARRAWRRRELSHADVPDTGAGPDAMEQSAARTAFAAALEKLPPRQRAALVCRYYHDLDVAGTADAMRCSEGTVKSHAARGLARLKELLGQDLEQRPATMAEECS</sequence>
<evidence type="ECO:0000313" key="8">
    <source>
        <dbReference type="EMBL" id="GAA4261651.1"/>
    </source>
</evidence>
<keyword evidence="9" id="KW-1185">Reference proteome</keyword>
<reference evidence="9" key="1">
    <citation type="journal article" date="2019" name="Int. J. Syst. Evol. Microbiol.">
        <title>The Global Catalogue of Microorganisms (GCM) 10K type strain sequencing project: providing services to taxonomists for standard genome sequencing and annotation.</title>
        <authorList>
            <consortium name="The Broad Institute Genomics Platform"/>
            <consortium name="The Broad Institute Genome Sequencing Center for Infectious Disease"/>
            <person name="Wu L."/>
            <person name="Ma J."/>
        </authorList>
    </citation>
    <scope>NUCLEOTIDE SEQUENCE [LARGE SCALE GENOMIC DNA]</scope>
    <source>
        <strain evidence="9">JCM 17441</strain>
    </source>
</reference>
<evidence type="ECO:0000256" key="4">
    <source>
        <dbReference type="ARBA" id="ARBA00023125"/>
    </source>
</evidence>
<keyword evidence="2" id="KW-0805">Transcription regulation</keyword>
<keyword evidence="4" id="KW-0238">DNA-binding</keyword>
<dbReference type="InterPro" id="IPR013249">
    <property type="entry name" value="RNA_pol_sigma70_r4_t2"/>
</dbReference>
<comment type="similarity">
    <text evidence="1">Belongs to the sigma-70 factor family. ECF subfamily.</text>
</comment>
<dbReference type="Gene3D" id="1.10.1740.10">
    <property type="match status" value="1"/>
</dbReference>
<dbReference type="InterPro" id="IPR014284">
    <property type="entry name" value="RNA_pol_sigma-70_dom"/>
</dbReference>
<protein>
    <submittedName>
        <fullName evidence="8">SigE family RNA polymerase sigma factor</fullName>
    </submittedName>
</protein>
<dbReference type="Gene3D" id="1.10.10.10">
    <property type="entry name" value="Winged helix-like DNA-binding domain superfamily/Winged helix DNA-binding domain"/>
    <property type="match status" value="1"/>
</dbReference>
<evidence type="ECO:0000259" key="6">
    <source>
        <dbReference type="Pfam" id="PF04542"/>
    </source>
</evidence>
<dbReference type="PANTHER" id="PTHR43133">
    <property type="entry name" value="RNA POLYMERASE ECF-TYPE SIGMA FACTO"/>
    <property type="match status" value="1"/>
</dbReference>
<gene>
    <name evidence="8" type="ORF">GCM10022255_095090</name>
</gene>
<comment type="caution">
    <text evidence="8">The sequence shown here is derived from an EMBL/GenBank/DDBJ whole genome shotgun (WGS) entry which is preliminary data.</text>
</comment>
<dbReference type="Proteomes" id="UP001500620">
    <property type="component" value="Unassembled WGS sequence"/>
</dbReference>
<evidence type="ECO:0000256" key="1">
    <source>
        <dbReference type="ARBA" id="ARBA00010641"/>
    </source>
</evidence>
<feature type="domain" description="RNA polymerase sigma factor 70 region 4 type 2" evidence="7">
    <location>
        <begin position="109"/>
        <end position="160"/>
    </location>
</feature>
<dbReference type="SUPFAM" id="SSF88946">
    <property type="entry name" value="Sigma2 domain of RNA polymerase sigma factors"/>
    <property type="match status" value="1"/>
</dbReference>
<keyword evidence="5" id="KW-0804">Transcription</keyword>
<evidence type="ECO:0000256" key="5">
    <source>
        <dbReference type="ARBA" id="ARBA00023163"/>
    </source>
</evidence>
<dbReference type="NCBIfam" id="TIGR02983">
    <property type="entry name" value="SigE-fam_strep"/>
    <property type="match status" value="1"/>
</dbReference>
<evidence type="ECO:0000259" key="7">
    <source>
        <dbReference type="Pfam" id="PF08281"/>
    </source>
</evidence>
<accession>A0ABP8DQS2</accession>
<dbReference type="PANTHER" id="PTHR43133:SF50">
    <property type="entry name" value="ECF RNA POLYMERASE SIGMA FACTOR SIGM"/>
    <property type="match status" value="1"/>
</dbReference>
<dbReference type="CDD" id="cd06171">
    <property type="entry name" value="Sigma70_r4"/>
    <property type="match status" value="1"/>
</dbReference>
<dbReference type="InterPro" id="IPR036388">
    <property type="entry name" value="WH-like_DNA-bd_sf"/>
</dbReference>
<dbReference type="InterPro" id="IPR039425">
    <property type="entry name" value="RNA_pol_sigma-70-like"/>
</dbReference>
<feature type="domain" description="RNA polymerase sigma-70 region 2" evidence="6">
    <location>
        <begin position="18"/>
        <end position="83"/>
    </location>
</feature>
<dbReference type="InterPro" id="IPR013325">
    <property type="entry name" value="RNA_pol_sigma_r2"/>
</dbReference>
<organism evidence="8 9">
    <name type="scientific">Dactylosporangium darangshiense</name>
    <dbReference type="NCBI Taxonomy" id="579108"/>
    <lineage>
        <taxon>Bacteria</taxon>
        <taxon>Bacillati</taxon>
        <taxon>Actinomycetota</taxon>
        <taxon>Actinomycetes</taxon>
        <taxon>Micromonosporales</taxon>
        <taxon>Micromonosporaceae</taxon>
        <taxon>Dactylosporangium</taxon>
    </lineage>
</organism>
<dbReference type="NCBIfam" id="TIGR02937">
    <property type="entry name" value="sigma70-ECF"/>
    <property type="match status" value="1"/>
</dbReference>
<dbReference type="Pfam" id="PF08281">
    <property type="entry name" value="Sigma70_r4_2"/>
    <property type="match status" value="1"/>
</dbReference>
<evidence type="ECO:0000256" key="2">
    <source>
        <dbReference type="ARBA" id="ARBA00023015"/>
    </source>
</evidence>